<evidence type="ECO:0000259" key="2">
    <source>
        <dbReference type="PROSITE" id="PS51480"/>
    </source>
</evidence>
<dbReference type="InterPro" id="IPR033470">
    <property type="entry name" value="FakA-like_C"/>
</dbReference>
<evidence type="ECO:0000313" key="3">
    <source>
        <dbReference type="EMBL" id="NED96997.1"/>
    </source>
</evidence>
<reference evidence="3 4" key="1">
    <citation type="submission" date="2020-02" db="EMBL/GenBank/DDBJ databases">
        <authorList>
            <person name="Li X.-J."/>
            <person name="Feng X.-M."/>
        </authorList>
    </citation>
    <scope>NUCLEOTIDE SEQUENCE [LARGE SCALE GENOMIC DNA]</scope>
    <source>
        <strain evidence="3 4">CGMCC 4.7225</strain>
    </source>
</reference>
<dbReference type="InterPro" id="IPR004007">
    <property type="entry name" value="DhaL_dom"/>
</dbReference>
<dbReference type="InterPro" id="IPR048394">
    <property type="entry name" value="FakA-like_M"/>
</dbReference>
<feature type="region of interest" description="Disordered" evidence="1">
    <location>
        <begin position="236"/>
        <end position="269"/>
    </location>
</feature>
<dbReference type="GO" id="GO:0004371">
    <property type="term" value="F:glycerone kinase activity"/>
    <property type="evidence" value="ECO:0007669"/>
    <property type="project" value="InterPro"/>
</dbReference>
<accession>A0A6N9YPX2</accession>
<dbReference type="PANTHER" id="PTHR33434">
    <property type="entry name" value="DEGV DOMAIN-CONTAINING PROTEIN DR_1986-RELATED"/>
    <property type="match status" value="1"/>
</dbReference>
<proteinExistence type="predicted"/>
<dbReference type="PROSITE" id="PS51480">
    <property type="entry name" value="DHAL"/>
    <property type="match status" value="1"/>
</dbReference>
<organism evidence="3 4">
    <name type="scientific">Phytoactinopolyspora alkaliphila</name>
    <dbReference type="NCBI Taxonomy" id="1783498"/>
    <lineage>
        <taxon>Bacteria</taxon>
        <taxon>Bacillati</taxon>
        <taxon>Actinomycetota</taxon>
        <taxon>Actinomycetes</taxon>
        <taxon>Jiangellales</taxon>
        <taxon>Jiangellaceae</taxon>
        <taxon>Phytoactinopolyspora</taxon>
    </lineage>
</organism>
<dbReference type="Proteomes" id="UP000469185">
    <property type="component" value="Unassembled WGS sequence"/>
</dbReference>
<dbReference type="Pfam" id="PF21645">
    <property type="entry name" value="FakA-like_M"/>
    <property type="match status" value="1"/>
</dbReference>
<evidence type="ECO:0000313" key="4">
    <source>
        <dbReference type="Proteomes" id="UP000469185"/>
    </source>
</evidence>
<dbReference type="InterPro" id="IPR036117">
    <property type="entry name" value="DhaL_dom_sf"/>
</dbReference>
<dbReference type="EMBL" id="JAAGOB010000009">
    <property type="protein sequence ID" value="NED96997.1"/>
    <property type="molecule type" value="Genomic_DNA"/>
</dbReference>
<dbReference type="Pfam" id="PF02734">
    <property type="entry name" value="Dak2"/>
    <property type="match status" value="1"/>
</dbReference>
<dbReference type="Pfam" id="PF13684">
    <property type="entry name" value="FakA-like_C"/>
    <property type="match status" value="1"/>
</dbReference>
<dbReference type="SMART" id="SM01120">
    <property type="entry name" value="Dak2"/>
    <property type="match status" value="1"/>
</dbReference>
<dbReference type="NCBIfam" id="TIGR03599">
    <property type="entry name" value="YloV"/>
    <property type="match status" value="1"/>
</dbReference>
<dbReference type="Gene3D" id="1.25.40.340">
    <property type="match status" value="1"/>
</dbReference>
<dbReference type="PANTHER" id="PTHR33434:SF4">
    <property type="entry name" value="PHOSPHATASE PROTEIN"/>
    <property type="match status" value="1"/>
</dbReference>
<dbReference type="AlphaFoldDB" id="A0A6N9YPX2"/>
<gene>
    <name evidence="3" type="ORF">G1H11_16950</name>
</gene>
<comment type="caution">
    <text evidence="3">The sequence shown here is derived from an EMBL/GenBank/DDBJ whole genome shotgun (WGS) entry which is preliminary data.</text>
</comment>
<sequence>MGVKQQVPDADIVRRWCRAGLDGLALAREEIDALNVYPVPDGDTGTNLYLTMESAMAAADACAPDAGSGAVVEAMARGALLGARGNSGIIVAQMLRAVAEVFGRPGTILEDGRALADALNQAADAAYAAVHEPVEGTILSVARAAAAGAQWHLEVEPAGLPGVALAAARAGRQALAKTPEQLAVLREAGVVDAGGRGLTVLLDAFDTVLTGRRELPEPRRVGEHHVPVPATRRVVRLPDVAEPGGPSGDDTSATRPASHERELPGPGAPGPAYEVMYLLDAPDERIPGLRETLAALGDSLVVVGGDGEWNVHVHVDDAGAAIEAGIEAGRPHRIGITYLLALPADPPAGLGGGRVIVAFAAGPGLAALFASAGAVVASTPVGHRPSTAEMLAAVGDEPAGEVVLLPNERDAVPVAEAAAAELRTAGRRVAVLPTITQVQGLAAMAVHEPGRSFDADVVAMTTAAAHARHGAVTVASREAVTMAGICQPGDVLGVVEGDFAVIGSDLLAVAIEVVRRMLSAGGELVTVVTGAGADPALAAGVREWVRGEHPEADTVVYEGGQPRYPLLLGVE</sequence>
<evidence type="ECO:0000256" key="1">
    <source>
        <dbReference type="SAM" id="MobiDB-lite"/>
    </source>
</evidence>
<protein>
    <submittedName>
        <fullName evidence="3">DAK2 domain-containing protein</fullName>
    </submittedName>
</protein>
<dbReference type="SUPFAM" id="SSF101473">
    <property type="entry name" value="DhaL-like"/>
    <property type="match status" value="1"/>
</dbReference>
<dbReference type="InterPro" id="IPR050270">
    <property type="entry name" value="DegV_domain_contain"/>
</dbReference>
<dbReference type="InterPro" id="IPR019986">
    <property type="entry name" value="YloV-like"/>
</dbReference>
<feature type="domain" description="DhaL" evidence="2">
    <location>
        <begin position="11"/>
        <end position="207"/>
    </location>
</feature>
<dbReference type="GO" id="GO:0006071">
    <property type="term" value="P:glycerol metabolic process"/>
    <property type="evidence" value="ECO:0007669"/>
    <property type="project" value="InterPro"/>
</dbReference>
<dbReference type="SMART" id="SM01121">
    <property type="entry name" value="Dak1_2"/>
    <property type="match status" value="1"/>
</dbReference>
<keyword evidence="4" id="KW-1185">Reference proteome</keyword>
<name>A0A6N9YPX2_9ACTN</name>